<reference evidence="2 3" key="1">
    <citation type="submission" date="2019-02" db="EMBL/GenBank/DDBJ databases">
        <title>Deep-cultivation of Planctomycetes and their phenomic and genomic characterization uncovers novel biology.</title>
        <authorList>
            <person name="Wiegand S."/>
            <person name="Jogler M."/>
            <person name="Boedeker C."/>
            <person name="Pinto D."/>
            <person name="Vollmers J."/>
            <person name="Rivas-Marin E."/>
            <person name="Kohn T."/>
            <person name="Peeters S.H."/>
            <person name="Heuer A."/>
            <person name="Rast P."/>
            <person name="Oberbeckmann S."/>
            <person name="Bunk B."/>
            <person name="Jeske O."/>
            <person name="Meyerdierks A."/>
            <person name="Storesund J.E."/>
            <person name="Kallscheuer N."/>
            <person name="Luecker S."/>
            <person name="Lage O.M."/>
            <person name="Pohl T."/>
            <person name="Merkel B.J."/>
            <person name="Hornburger P."/>
            <person name="Mueller R.-W."/>
            <person name="Bruemmer F."/>
            <person name="Labrenz M."/>
            <person name="Spormann A.M."/>
            <person name="Op den Camp H."/>
            <person name="Overmann J."/>
            <person name="Amann R."/>
            <person name="Jetten M.S.M."/>
            <person name="Mascher T."/>
            <person name="Medema M.H."/>
            <person name="Devos D.P."/>
            <person name="Kaster A.-K."/>
            <person name="Ovreas L."/>
            <person name="Rohde M."/>
            <person name="Galperin M.Y."/>
            <person name="Jogler C."/>
        </authorList>
    </citation>
    <scope>NUCLEOTIDE SEQUENCE [LARGE SCALE GENOMIC DNA]</scope>
    <source>
        <strain evidence="2 3">Pla85_3_4</strain>
    </source>
</reference>
<feature type="domain" description="Sulfatase N-terminal" evidence="1">
    <location>
        <begin position="51"/>
        <end position="388"/>
    </location>
</feature>
<evidence type="ECO:0000313" key="3">
    <source>
        <dbReference type="Proteomes" id="UP000317648"/>
    </source>
</evidence>
<dbReference type="InterPro" id="IPR017850">
    <property type="entry name" value="Alkaline_phosphatase_core_sf"/>
</dbReference>
<dbReference type="KEGG" id="lcre:Pla8534_40020"/>
<dbReference type="Proteomes" id="UP000317648">
    <property type="component" value="Chromosome"/>
</dbReference>
<keyword evidence="2" id="KW-0378">Hydrolase</keyword>
<evidence type="ECO:0000259" key="1">
    <source>
        <dbReference type="Pfam" id="PF00884"/>
    </source>
</evidence>
<gene>
    <name evidence="2" type="ORF">Pla8534_40020</name>
</gene>
<dbReference type="PANTHER" id="PTHR43108">
    <property type="entry name" value="N-ACETYLGLUCOSAMINE-6-SULFATASE FAMILY MEMBER"/>
    <property type="match status" value="1"/>
</dbReference>
<dbReference type="EC" id="3.1.6.1" evidence="2"/>
<dbReference type="EMBL" id="CP036433">
    <property type="protein sequence ID" value="QDU96183.1"/>
    <property type="molecule type" value="Genomic_DNA"/>
</dbReference>
<dbReference type="GO" id="GO:0004065">
    <property type="term" value="F:arylsulfatase activity"/>
    <property type="evidence" value="ECO:0007669"/>
    <property type="project" value="UniProtKB-EC"/>
</dbReference>
<accession>A0A518DWH6</accession>
<dbReference type="SUPFAM" id="SSF53649">
    <property type="entry name" value="Alkaline phosphatase-like"/>
    <property type="match status" value="1"/>
</dbReference>
<organism evidence="2 3">
    <name type="scientific">Lignipirellula cremea</name>
    <dbReference type="NCBI Taxonomy" id="2528010"/>
    <lineage>
        <taxon>Bacteria</taxon>
        <taxon>Pseudomonadati</taxon>
        <taxon>Planctomycetota</taxon>
        <taxon>Planctomycetia</taxon>
        <taxon>Pirellulales</taxon>
        <taxon>Pirellulaceae</taxon>
        <taxon>Lignipirellula</taxon>
    </lineage>
</organism>
<evidence type="ECO:0000313" key="2">
    <source>
        <dbReference type="EMBL" id="QDU96183.1"/>
    </source>
</evidence>
<dbReference type="InterPro" id="IPR000917">
    <property type="entry name" value="Sulfatase_N"/>
</dbReference>
<sequence length="497" mass="56236">MLKFTSMKRPTSCARLQATKSLPTALLAAVLFLLAICLPDALRKVQAEERPNILFFLSDDQRSDLLGCAGHAILKTPHIDALAKKGVRFDNMFVTTSICAASRATLLTGLYERTHRFTFGTPPIDPTYVKESYPAVLRRAGYRTGFVGKFGVSAAGGGPKEMFDFFKPLNRSPYFKKMPDGSERHVSEIAGDHAIAFLQSGDGKQPYCLSVSFNAPHAEDGDKENHYPWPHAVDGLYDDIEVPAPHLSEPAVFDSQPEFLRKSMNRDRWYWRWDTPEKYQKNIRAYYRMISGVDHVIGRVLAKVEELGQTANTVVIFSGDNGYYAGSRGFAGKWSHYEESLRVPLVIYDPRQQDVKLPSAQATATGRVLSPIVLNVDIPPTILALAGVAAPARYEGRSLLPWLEGEAPSDWRTDFFCEHLFNNRSIPKWEGVRDQRYVYARYFEQEPPFEFLHDLQADPQQLQNLVEQKEYAKVLTQLCSRCDELRETYDKARVVRP</sequence>
<dbReference type="PANTHER" id="PTHR43108:SF6">
    <property type="entry name" value="N-SULPHOGLUCOSAMINE SULPHOHYDROLASE"/>
    <property type="match status" value="1"/>
</dbReference>
<dbReference type="Gene3D" id="3.40.720.10">
    <property type="entry name" value="Alkaline Phosphatase, subunit A"/>
    <property type="match status" value="1"/>
</dbReference>
<keyword evidence="3" id="KW-1185">Reference proteome</keyword>
<protein>
    <submittedName>
        <fullName evidence="2">Arylsulfatase</fullName>
        <ecNumber evidence="2">3.1.6.1</ecNumber>
    </submittedName>
</protein>
<dbReference type="AlphaFoldDB" id="A0A518DWH6"/>
<name>A0A518DWH6_9BACT</name>
<dbReference type="CDD" id="cd16031">
    <property type="entry name" value="G6S_like"/>
    <property type="match status" value="1"/>
</dbReference>
<dbReference type="Pfam" id="PF00884">
    <property type="entry name" value="Sulfatase"/>
    <property type="match status" value="1"/>
</dbReference>
<proteinExistence type="predicted"/>